<dbReference type="Proteomes" id="UP001500016">
    <property type="component" value="Unassembled WGS sequence"/>
</dbReference>
<reference evidence="2 3" key="1">
    <citation type="journal article" date="2019" name="Int. J. Syst. Evol. Microbiol.">
        <title>The Global Catalogue of Microorganisms (GCM) 10K type strain sequencing project: providing services to taxonomists for standard genome sequencing and annotation.</title>
        <authorList>
            <consortium name="The Broad Institute Genomics Platform"/>
            <consortium name="The Broad Institute Genome Sequencing Center for Infectious Disease"/>
            <person name="Wu L."/>
            <person name="Ma J."/>
        </authorList>
    </citation>
    <scope>NUCLEOTIDE SEQUENCE [LARGE SCALE GENOMIC DNA]</scope>
    <source>
        <strain evidence="2 3">JCM 15478</strain>
    </source>
</reference>
<dbReference type="PROSITE" id="PS50801">
    <property type="entry name" value="STAS"/>
    <property type="match status" value="1"/>
</dbReference>
<keyword evidence="3" id="KW-1185">Reference proteome</keyword>
<dbReference type="PANTHER" id="PTHR33495">
    <property type="entry name" value="ANTI-SIGMA FACTOR ANTAGONIST TM_1081-RELATED-RELATED"/>
    <property type="match status" value="1"/>
</dbReference>
<dbReference type="Gene3D" id="3.30.750.24">
    <property type="entry name" value="STAS domain"/>
    <property type="match status" value="1"/>
</dbReference>
<dbReference type="CDD" id="cd07043">
    <property type="entry name" value="STAS_anti-anti-sigma_factors"/>
    <property type="match status" value="1"/>
</dbReference>
<evidence type="ECO:0000313" key="3">
    <source>
        <dbReference type="Proteomes" id="UP001500016"/>
    </source>
</evidence>
<organism evidence="2 3">
    <name type="scientific">Streptomyces albiaxialis</name>
    <dbReference type="NCBI Taxonomy" id="329523"/>
    <lineage>
        <taxon>Bacteria</taxon>
        <taxon>Bacillati</taxon>
        <taxon>Actinomycetota</taxon>
        <taxon>Actinomycetes</taxon>
        <taxon>Kitasatosporales</taxon>
        <taxon>Streptomycetaceae</taxon>
        <taxon>Streptomyces</taxon>
    </lineage>
</organism>
<dbReference type="Pfam" id="PF01740">
    <property type="entry name" value="STAS"/>
    <property type="match status" value="1"/>
</dbReference>
<dbReference type="RefSeq" id="WP_344529446.1">
    <property type="nucleotide sequence ID" value="NZ_BAAAPE010000009.1"/>
</dbReference>
<name>A0ABN2W031_9ACTN</name>
<evidence type="ECO:0000313" key="2">
    <source>
        <dbReference type="EMBL" id="GAA2079396.1"/>
    </source>
</evidence>
<proteinExistence type="predicted"/>
<dbReference type="InterPro" id="IPR036513">
    <property type="entry name" value="STAS_dom_sf"/>
</dbReference>
<dbReference type="PANTHER" id="PTHR33495:SF2">
    <property type="entry name" value="ANTI-SIGMA FACTOR ANTAGONIST TM_1081-RELATED"/>
    <property type="match status" value="1"/>
</dbReference>
<accession>A0ABN2W031</accession>
<dbReference type="SUPFAM" id="SSF52091">
    <property type="entry name" value="SpoIIaa-like"/>
    <property type="match status" value="1"/>
</dbReference>
<dbReference type="EMBL" id="BAAAPE010000009">
    <property type="protein sequence ID" value="GAA2079396.1"/>
    <property type="molecule type" value="Genomic_DNA"/>
</dbReference>
<comment type="caution">
    <text evidence="2">The sequence shown here is derived from an EMBL/GenBank/DDBJ whole genome shotgun (WGS) entry which is preliminary data.</text>
</comment>
<evidence type="ECO:0000259" key="1">
    <source>
        <dbReference type="PROSITE" id="PS50801"/>
    </source>
</evidence>
<feature type="domain" description="STAS" evidence="1">
    <location>
        <begin position="10"/>
        <end position="80"/>
    </location>
</feature>
<protein>
    <recommendedName>
        <fullName evidence="1">STAS domain-containing protein</fullName>
    </recommendedName>
</protein>
<sequence length="117" mass="12135">MSLKCHWDDEGVVVIDATGEFDAASAPLLCRPVLRFVDAGQSRFVVDLGNVGRVDSSGARDLAGLASKIRSRGGTLAVTGGPKVRAALRGQGADRDGFVYDTVAEAARACRSAGATR</sequence>
<dbReference type="InterPro" id="IPR002645">
    <property type="entry name" value="STAS_dom"/>
</dbReference>
<gene>
    <name evidence="2" type="ORF">GCM10009801_36920</name>
</gene>